<accession>A0AAD7ZNK0</accession>
<sequence>SMAEHVTSTSEDLPQESAQTMSYSGQGVVGSPTSLAENLDTAFSSTVDPPPHNTEYRNVAGADRYETARRKRVLEEGDRASTTKLNAKKGNYSRTSVGASRRFTETPESECSRTFYHRELTRDRTFCRAELRRRTFYRSVLNRPITCRPAAGARKNVASLPIKKRKYMHAPAGETEPGHHIVEQEVTVPPPPQQVPVQPQVFPGPCGTQLPHSLIEDRVSTSEPSSDSDETEQSQARDPVMVVDLTQELDNEILDSVQHPAVSTAPAASPTASHLIPYSPLPQVVPPLVSPSRQNQCSSSEPAEVPSAPQPTADHVRRERMLRIQQLVQATRRRRIDTPAMVRWMDYSRQPPVAPCLRHHYGLHHHRQPPVSTRHQLMQAAERRRTDTPAMVRQVDYSRQPPVAPCLRHHYGMHHYHQPPVPTRQQLMQAAERRTDTPAMVRQVDYSRQPPVAPCLRHHYGTHHYHQPPVPTRQQLMQAAERRTDTPAMVRPVDYSRQPPVPTPPQPTAYSHPEGRSAIFLPPMVSLAPPLQTPGVNLLHALSLHENPGYEVVYMRHPPSHIHIVPNVARPQGLVIPPVSPSRMAAAREEAMRNFHILLRGVSQDAIEQFTFLHKYKQ</sequence>
<feature type="non-terminal residue" evidence="2">
    <location>
        <position position="1"/>
    </location>
</feature>
<protein>
    <submittedName>
        <fullName evidence="2">Uncharacterized protein</fullName>
    </submittedName>
</protein>
<keyword evidence="3" id="KW-1185">Reference proteome</keyword>
<evidence type="ECO:0000313" key="2">
    <source>
        <dbReference type="EMBL" id="KAJ9584019.1"/>
    </source>
</evidence>
<evidence type="ECO:0000313" key="3">
    <source>
        <dbReference type="Proteomes" id="UP001233999"/>
    </source>
</evidence>
<gene>
    <name evidence="2" type="ORF">L9F63_021636</name>
</gene>
<organism evidence="2 3">
    <name type="scientific">Diploptera punctata</name>
    <name type="common">Pacific beetle cockroach</name>
    <dbReference type="NCBI Taxonomy" id="6984"/>
    <lineage>
        <taxon>Eukaryota</taxon>
        <taxon>Metazoa</taxon>
        <taxon>Ecdysozoa</taxon>
        <taxon>Arthropoda</taxon>
        <taxon>Hexapoda</taxon>
        <taxon>Insecta</taxon>
        <taxon>Pterygota</taxon>
        <taxon>Neoptera</taxon>
        <taxon>Polyneoptera</taxon>
        <taxon>Dictyoptera</taxon>
        <taxon>Blattodea</taxon>
        <taxon>Blaberoidea</taxon>
        <taxon>Blaberidae</taxon>
        <taxon>Diplopterinae</taxon>
        <taxon>Diploptera</taxon>
    </lineage>
</organism>
<dbReference type="Proteomes" id="UP001233999">
    <property type="component" value="Unassembled WGS sequence"/>
</dbReference>
<feature type="non-terminal residue" evidence="2">
    <location>
        <position position="618"/>
    </location>
</feature>
<feature type="region of interest" description="Disordered" evidence="1">
    <location>
        <begin position="286"/>
        <end position="317"/>
    </location>
</feature>
<dbReference type="AlphaFoldDB" id="A0AAD7ZNK0"/>
<reference evidence="2" key="1">
    <citation type="journal article" date="2023" name="IScience">
        <title>Live-bearing cockroach genome reveals convergent evolutionary mechanisms linked to viviparity in insects and beyond.</title>
        <authorList>
            <person name="Fouks B."/>
            <person name="Harrison M.C."/>
            <person name="Mikhailova A.A."/>
            <person name="Marchal E."/>
            <person name="English S."/>
            <person name="Carruthers M."/>
            <person name="Jennings E.C."/>
            <person name="Chiamaka E.L."/>
            <person name="Frigard R.A."/>
            <person name="Pippel M."/>
            <person name="Attardo G.M."/>
            <person name="Benoit J.B."/>
            <person name="Bornberg-Bauer E."/>
            <person name="Tobe S.S."/>
        </authorList>
    </citation>
    <scope>NUCLEOTIDE SEQUENCE</scope>
    <source>
        <strain evidence="2">Stay&amp;Tobe</strain>
    </source>
</reference>
<comment type="caution">
    <text evidence="2">The sequence shown here is derived from an EMBL/GenBank/DDBJ whole genome shotgun (WGS) entry which is preliminary data.</text>
</comment>
<feature type="region of interest" description="Disordered" evidence="1">
    <location>
        <begin position="1"/>
        <end position="34"/>
    </location>
</feature>
<feature type="compositionally biased region" description="Low complexity" evidence="1">
    <location>
        <begin position="290"/>
        <end position="311"/>
    </location>
</feature>
<proteinExistence type="predicted"/>
<reference evidence="2" key="2">
    <citation type="submission" date="2023-05" db="EMBL/GenBank/DDBJ databases">
        <authorList>
            <person name="Fouks B."/>
        </authorList>
    </citation>
    <scope>NUCLEOTIDE SEQUENCE</scope>
    <source>
        <strain evidence="2">Stay&amp;Tobe</strain>
        <tissue evidence="2">Testes</tissue>
    </source>
</reference>
<evidence type="ECO:0000256" key="1">
    <source>
        <dbReference type="SAM" id="MobiDB-lite"/>
    </source>
</evidence>
<feature type="region of interest" description="Disordered" evidence="1">
    <location>
        <begin position="492"/>
        <end position="511"/>
    </location>
</feature>
<name>A0AAD7ZNK0_DIPPU</name>
<feature type="region of interest" description="Disordered" evidence="1">
    <location>
        <begin position="188"/>
        <end position="240"/>
    </location>
</feature>
<dbReference type="EMBL" id="JASPKZ010007481">
    <property type="protein sequence ID" value="KAJ9584019.1"/>
    <property type="molecule type" value="Genomic_DNA"/>
</dbReference>